<evidence type="ECO:0000313" key="2">
    <source>
        <dbReference type="EMBL" id="QNM12915.1"/>
    </source>
</evidence>
<keyword evidence="1" id="KW-0472">Membrane</keyword>
<evidence type="ECO:0000313" key="3">
    <source>
        <dbReference type="Proteomes" id="UP000515856"/>
    </source>
</evidence>
<reference evidence="2 3" key="1">
    <citation type="submission" date="2020-08" db="EMBL/GenBank/DDBJ databases">
        <authorList>
            <person name="Liu C."/>
            <person name="Sun Q."/>
        </authorList>
    </citation>
    <scope>NUCLEOTIDE SEQUENCE [LARGE SCALE GENOMIC DNA]</scope>
    <source>
        <strain evidence="2 3">NSJ-61</strain>
    </source>
</reference>
<dbReference type="KEGG" id="ehn:H9Q80_02885"/>
<sequence>MNRKNDLWVYKCMVGVQLLYMIIAIIWGIYVICREDVWLFPKVLIICVLLLGIWMIRLRLRDMKVILSNAVMIDEPNKKMFSFMMGISMLILILAILRFDENGYSLIVSSIPLVVLSYDTPVCAMRNDQLYFDSHWYSFMDIRDIYFDQRKKYTTVIFYTDRNRYGAKFHTDGLAYLKQVFDQKGLTYE</sequence>
<keyword evidence="1" id="KW-1133">Transmembrane helix</keyword>
<gene>
    <name evidence="2" type="ORF">H9Q80_02885</name>
</gene>
<dbReference type="AlphaFoldDB" id="A0A7G9GQ33"/>
<feature type="transmembrane region" description="Helical" evidence="1">
    <location>
        <begin position="38"/>
        <end position="60"/>
    </location>
</feature>
<feature type="transmembrane region" description="Helical" evidence="1">
    <location>
        <begin position="12"/>
        <end position="32"/>
    </location>
</feature>
<protein>
    <submittedName>
        <fullName evidence="2">Uncharacterized protein</fullName>
    </submittedName>
</protein>
<proteinExistence type="predicted"/>
<dbReference type="Proteomes" id="UP000515856">
    <property type="component" value="Chromosome"/>
</dbReference>
<name>A0A7G9GQ33_9FIRM</name>
<keyword evidence="3" id="KW-1185">Reference proteome</keyword>
<organism evidence="2 3">
    <name type="scientific">[Eubacterium] hominis</name>
    <dbReference type="NCBI Taxonomy" id="2764325"/>
    <lineage>
        <taxon>Bacteria</taxon>
        <taxon>Bacillati</taxon>
        <taxon>Bacillota</taxon>
        <taxon>Erysipelotrichia</taxon>
        <taxon>Erysipelotrichales</taxon>
        <taxon>Erysipelotrichaceae</taxon>
        <taxon>Amedibacillus</taxon>
    </lineage>
</organism>
<evidence type="ECO:0000256" key="1">
    <source>
        <dbReference type="SAM" id="Phobius"/>
    </source>
</evidence>
<keyword evidence="1" id="KW-0812">Transmembrane</keyword>
<feature type="transmembrane region" description="Helical" evidence="1">
    <location>
        <begin position="80"/>
        <end position="97"/>
    </location>
</feature>
<accession>A0A7G9GQ33</accession>
<dbReference type="RefSeq" id="WP_117456089.1">
    <property type="nucleotide sequence ID" value="NZ_CP060636.1"/>
</dbReference>
<dbReference type="EMBL" id="CP060636">
    <property type="protein sequence ID" value="QNM12915.1"/>
    <property type="molecule type" value="Genomic_DNA"/>
</dbReference>